<evidence type="ECO:0000313" key="2">
    <source>
        <dbReference type="EMBL" id="RUQ84978.1"/>
    </source>
</evidence>
<keyword evidence="3" id="KW-1185">Reference proteome</keyword>
<dbReference type="InterPro" id="IPR009045">
    <property type="entry name" value="Zn_M74/Hedgehog-like"/>
</dbReference>
<dbReference type="Pfam" id="PF13539">
    <property type="entry name" value="Peptidase_M15_4"/>
    <property type="match status" value="1"/>
</dbReference>
<dbReference type="CDD" id="cd14845">
    <property type="entry name" value="L-Ala-D-Glu_peptidase_like"/>
    <property type="match status" value="1"/>
</dbReference>
<gene>
    <name evidence="2" type="ORF">EKM59_07920</name>
</gene>
<dbReference type="AlphaFoldDB" id="A0A3S0VA77"/>
<proteinExistence type="predicted"/>
<name>A0A3S0VA77_9GAMM</name>
<comment type="caution">
    <text evidence="2">The sequence shown here is derived from an EMBL/GenBank/DDBJ whole genome shotgun (WGS) entry which is preliminary data.</text>
</comment>
<feature type="domain" description="Peptidase M15C" evidence="1">
    <location>
        <begin position="175"/>
        <end position="252"/>
    </location>
</feature>
<dbReference type="EMBL" id="RZGR01000023">
    <property type="protein sequence ID" value="RUQ84978.1"/>
    <property type="molecule type" value="Genomic_DNA"/>
</dbReference>
<dbReference type="Proteomes" id="UP000288012">
    <property type="component" value="Unassembled WGS sequence"/>
</dbReference>
<reference evidence="2 3" key="1">
    <citation type="submission" date="2018-12" db="EMBL/GenBank/DDBJ databases">
        <title>Legionella sp,whole genome shotgun sequence.</title>
        <authorList>
            <person name="Wu H."/>
        </authorList>
    </citation>
    <scope>NUCLEOTIDE SEQUENCE [LARGE SCALE GENOMIC DNA]</scope>
    <source>
        <strain evidence="3">km714</strain>
    </source>
</reference>
<dbReference type="Gene3D" id="3.30.1380.10">
    <property type="match status" value="1"/>
</dbReference>
<protein>
    <submittedName>
        <fullName evidence="2">M15 family peptidase</fullName>
    </submittedName>
</protein>
<organism evidence="2 3">
    <name type="scientific">Legionella septentrionalis</name>
    <dbReference type="NCBI Taxonomy" id="2498109"/>
    <lineage>
        <taxon>Bacteria</taxon>
        <taxon>Pseudomonadati</taxon>
        <taxon>Pseudomonadota</taxon>
        <taxon>Gammaproteobacteria</taxon>
        <taxon>Legionellales</taxon>
        <taxon>Legionellaceae</taxon>
        <taxon>Legionella</taxon>
    </lineage>
</organism>
<evidence type="ECO:0000259" key="1">
    <source>
        <dbReference type="Pfam" id="PF13539"/>
    </source>
</evidence>
<dbReference type="GO" id="GO:0008233">
    <property type="term" value="F:peptidase activity"/>
    <property type="evidence" value="ECO:0007669"/>
    <property type="project" value="InterPro"/>
</dbReference>
<accession>A0A3S0VA77</accession>
<sequence length="270" mass="31702">MAKMRVRKKMRLHSTRNIPCQILKPVGLMRKKRISELFRHALKVACLLFIPSLFPLVAFAQENKPFIAIISNIPAGIKSEMEKYTWHPECPVPLNKLSYIKMRYWGFDNKPHMGEMIVNKSLATEITKLFKFLYEHKFPIERMELMHQFKGDDDASMLANNTSAFNCRALTGLPGMYSQHSYGRAIDINPRINPYVKGKIILPLNGTKFIDRQETYPGKITSISLVYTIFKQHGWDWGGDWYDVQDYQHFEKRVHGEKRNPYGYKPWLWE</sequence>
<dbReference type="SUPFAM" id="SSF55166">
    <property type="entry name" value="Hedgehog/DD-peptidase"/>
    <property type="match status" value="1"/>
</dbReference>
<evidence type="ECO:0000313" key="3">
    <source>
        <dbReference type="Proteomes" id="UP000288012"/>
    </source>
</evidence>
<dbReference type="InterPro" id="IPR039561">
    <property type="entry name" value="Peptidase_M15C"/>
</dbReference>